<sequence>MIALPIGAIVLLQDAIIEEKQNGIAEWILAKPVARPAYVLAKLWPNMLAMAITMLLIPGSIGFIILRIFAPDAIALSGFLSAYGIVALHLCFYINLSLMLGVLLKTRGPLLSISLGSLLGGTLVPIAAIVQFTPWKLSELVVLPVLGSALPAIASTMLISSALWSILFIGVALWRIGRIEL</sequence>
<evidence type="ECO:0000256" key="1">
    <source>
        <dbReference type="SAM" id="Phobius"/>
    </source>
</evidence>
<feature type="transmembrane region" description="Helical" evidence="1">
    <location>
        <begin position="82"/>
        <end position="103"/>
    </location>
</feature>
<accession>A0A2A6RJS1</accession>
<dbReference type="OrthoDB" id="512726at2"/>
<comment type="caution">
    <text evidence="2">The sequence shown here is derived from an EMBL/GenBank/DDBJ whole genome shotgun (WGS) entry which is preliminary data.</text>
</comment>
<evidence type="ECO:0000313" key="2">
    <source>
        <dbReference type="EMBL" id="PDW03364.1"/>
    </source>
</evidence>
<dbReference type="Pfam" id="PF12679">
    <property type="entry name" value="ABC2_membrane_2"/>
    <property type="match status" value="1"/>
</dbReference>
<reference evidence="3" key="1">
    <citation type="submission" date="2017-08" db="EMBL/GenBank/DDBJ databases">
        <authorList>
            <person name="Grouzdev D.S."/>
            <person name="Gaisin V.A."/>
            <person name="Rysina M.S."/>
            <person name="Gorlenko V.M."/>
        </authorList>
    </citation>
    <scope>NUCLEOTIDE SEQUENCE [LARGE SCALE GENOMIC DNA]</scope>
    <source>
        <strain evidence="3">Kir15-3F</strain>
    </source>
</reference>
<feature type="transmembrane region" description="Helical" evidence="1">
    <location>
        <begin position="110"/>
        <end position="132"/>
    </location>
</feature>
<feature type="transmembrane region" description="Helical" evidence="1">
    <location>
        <begin position="48"/>
        <end position="70"/>
    </location>
</feature>
<proteinExistence type="predicted"/>
<organism evidence="2 3">
    <name type="scientific">Candidatus Viridilinea mediisalina</name>
    <dbReference type="NCBI Taxonomy" id="2024553"/>
    <lineage>
        <taxon>Bacteria</taxon>
        <taxon>Bacillati</taxon>
        <taxon>Chloroflexota</taxon>
        <taxon>Chloroflexia</taxon>
        <taxon>Chloroflexales</taxon>
        <taxon>Chloroflexineae</taxon>
        <taxon>Oscillochloridaceae</taxon>
        <taxon>Candidatus Viridilinea</taxon>
    </lineage>
</organism>
<keyword evidence="3" id="KW-1185">Reference proteome</keyword>
<evidence type="ECO:0000313" key="3">
    <source>
        <dbReference type="Proteomes" id="UP000220527"/>
    </source>
</evidence>
<keyword evidence="1" id="KW-0812">Transmembrane</keyword>
<name>A0A2A6RJS1_9CHLR</name>
<dbReference type="AlphaFoldDB" id="A0A2A6RJS1"/>
<keyword evidence="1" id="KW-1133">Transmembrane helix</keyword>
<keyword evidence="1" id="KW-0472">Membrane</keyword>
<gene>
    <name evidence="2" type="ORF">CJ255_09265</name>
</gene>
<dbReference type="Proteomes" id="UP000220527">
    <property type="component" value="Unassembled WGS sequence"/>
</dbReference>
<protein>
    <submittedName>
        <fullName evidence="2">Uncharacterized protein</fullName>
    </submittedName>
</protein>
<feature type="transmembrane region" description="Helical" evidence="1">
    <location>
        <begin position="152"/>
        <end position="174"/>
    </location>
</feature>
<dbReference type="EMBL" id="NQWI01000032">
    <property type="protein sequence ID" value="PDW03364.1"/>
    <property type="molecule type" value="Genomic_DNA"/>
</dbReference>